<keyword evidence="13 17" id="KW-0472">Membrane</keyword>
<feature type="transmembrane region" description="Helical" evidence="17">
    <location>
        <begin position="189"/>
        <end position="218"/>
    </location>
</feature>
<reference evidence="20" key="1">
    <citation type="submission" date="2015-08" db="EMBL/GenBank/DDBJ databases">
        <authorList>
            <person name="Varghese N."/>
        </authorList>
    </citation>
    <scope>NUCLEOTIDE SEQUENCE [LARGE SCALE GENOMIC DNA]</scope>
    <source>
        <strain evidence="20">DSM 18181</strain>
    </source>
</reference>
<dbReference type="AlphaFoldDB" id="A0A0K6I8J1"/>
<keyword evidence="9 17" id="KW-1133">Transmembrane helix</keyword>
<evidence type="ECO:0000256" key="2">
    <source>
        <dbReference type="ARBA" id="ARBA00012500"/>
    </source>
</evidence>
<evidence type="ECO:0000313" key="19">
    <source>
        <dbReference type="EMBL" id="CUA99421.1"/>
    </source>
</evidence>
<dbReference type="GO" id="GO:0020037">
    <property type="term" value="F:heme binding"/>
    <property type="evidence" value="ECO:0007669"/>
    <property type="project" value="TreeGrafter"/>
</dbReference>
<evidence type="ECO:0000256" key="14">
    <source>
        <dbReference type="ARBA" id="ARBA00048294"/>
    </source>
</evidence>
<feature type="transmembrane region" description="Helical" evidence="17">
    <location>
        <begin position="53"/>
        <end position="76"/>
    </location>
</feature>
<keyword evidence="10" id="KW-0560">Oxidoreductase</keyword>
<keyword evidence="20" id="KW-1185">Reference proteome</keyword>
<keyword evidence="6 17" id="KW-0812">Transmembrane</keyword>
<dbReference type="InterPro" id="IPR036197">
    <property type="entry name" value="NarG-like_sf"/>
</dbReference>
<feature type="transmembrane region" description="Helical" evidence="17">
    <location>
        <begin position="88"/>
        <end position="110"/>
    </location>
</feature>
<proteinExistence type="predicted"/>
<evidence type="ECO:0000256" key="16">
    <source>
        <dbReference type="PIRSR" id="PIRSR603816-1"/>
    </source>
</evidence>
<keyword evidence="3" id="KW-0813">Transport</keyword>
<feature type="binding site" description="axial binding residue" evidence="16">
    <location>
        <position position="55"/>
    </location>
    <ligand>
        <name>heme b</name>
        <dbReference type="ChEBI" id="CHEBI:60344"/>
        <label>1</label>
    </ligand>
    <ligandPart>
        <name>Fe</name>
        <dbReference type="ChEBI" id="CHEBI:18248"/>
    </ligandPart>
</feature>
<gene>
    <name evidence="19" type="ORF">Ga0061069_109114</name>
</gene>
<dbReference type="SUPFAM" id="SSF103501">
    <property type="entry name" value="Respiratory nitrate reductase 1 gamma chain"/>
    <property type="match status" value="1"/>
</dbReference>
<comment type="catalytic activity">
    <reaction evidence="14">
        <text>nitrate + a quinol = a quinone + nitrite + H2O</text>
        <dbReference type="Rhea" id="RHEA:56144"/>
        <dbReference type="ChEBI" id="CHEBI:15377"/>
        <dbReference type="ChEBI" id="CHEBI:16301"/>
        <dbReference type="ChEBI" id="CHEBI:17632"/>
        <dbReference type="ChEBI" id="CHEBI:24646"/>
        <dbReference type="ChEBI" id="CHEBI:132124"/>
        <dbReference type="EC" id="1.7.5.1"/>
    </reaction>
</comment>
<dbReference type="RefSeq" id="WP_055451354.1">
    <property type="nucleotide sequence ID" value="NZ_CYHF01000009.1"/>
</dbReference>
<dbReference type="GO" id="GO:0009055">
    <property type="term" value="F:electron transfer activity"/>
    <property type="evidence" value="ECO:0007669"/>
    <property type="project" value="TreeGrafter"/>
</dbReference>
<dbReference type="PANTHER" id="PTHR30598:SF3">
    <property type="entry name" value="RESPIRATORY NITRATE REDUCTASE 1 GAMMA CHAIN"/>
    <property type="match status" value="1"/>
</dbReference>
<dbReference type="GO" id="GO:0160182">
    <property type="term" value="F:nitrate reductase (quinone) activity"/>
    <property type="evidence" value="ECO:0007669"/>
    <property type="project" value="UniProtKB-EC"/>
</dbReference>
<evidence type="ECO:0000256" key="4">
    <source>
        <dbReference type="ARBA" id="ARBA00022475"/>
    </source>
</evidence>
<evidence type="ECO:0000256" key="17">
    <source>
        <dbReference type="SAM" id="Phobius"/>
    </source>
</evidence>
<dbReference type="InterPro" id="IPR051936">
    <property type="entry name" value="Heme-iron_electron_transfer"/>
</dbReference>
<keyword evidence="5 16" id="KW-0349">Heme</keyword>
<protein>
    <recommendedName>
        <fullName evidence="2">nitrate reductase (quinone)</fullName>
        <ecNumber evidence="2">1.7.5.1</ecNumber>
    </recommendedName>
</protein>
<feature type="binding site" description="axial binding residue" evidence="16">
    <location>
        <position position="206"/>
    </location>
    <ligand>
        <name>heme b</name>
        <dbReference type="ChEBI" id="CHEBI:60344"/>
        <label>1</label>
    </ligand>
    <ligandPart>
        <name>Fe</name>
        <dbReference type="ChEBI" id="CHEBI:18248"/>
    </ligandPart>
</feature>
<evidence type="ECO:0000256" key="12">
    <source>
        <dbReference type="ARBA" id="ARBA00023063"/>
    </source>
</evidence>
<evidence type="ECO:0000256" key="11">
    <source>
        <dbReference type="ARBA" id="ARBA00023004"/>
    </source>
</evidence>
<dbReference type="FunFam" id="1.20.950.20:FF:000001">
    <property type="entry name" value="Respiratory nitrate reductase subunit gamma"/>
    <property type="match status" value="1"/>
</dbReference>
<dbReference type="Proteomes" id="UP000183649">
    <property type="component" value="Unassembled WGS sequence"/>
</dbReference>
<keyword evidence="8" id="KW-0249">Electron transport</keyword>
<dbReference type="EC" id="1.7.5.1" evidence="2"/>
<feature type="domain" description="NarG-like" evidence="18">
    <location>
        <begin position="4"/>
        <end position="227"/>
    </location>
</feature>
<evidence type="ECO:0000256" key="10">
    <source>
        <dbReference type="ARBA" id="ARBA00023002"/>
    </source>
</evidence>
<evidence type="ECO:0000256" key="5">
    <source>
        <dbReference type="ARBA" id="ARBA00022617"/>
    </source>
</evidence>
<name>A0A0K6I8J1_9BURK</name>
<keyword evidence="12" id="KW-0534">Nitrate assimilation</keyword>
<evidence type="ECO:0000256" key="1">
    <source>
        <dbReference type="ARBA" id="ARBA00004651"/>
    </source>
</evidence>
<dbReference type="GO" id="GO:0042128">
    <property type="term" value="P:nitrate assimilation"/>
    <property type="evidence" value="ECO:0007669"/>
    <property type="project" value="UniProtKB-KW"/>
</dbReference>
<evidence type="ECO:0000256" key="9">
    <source>
        <dbReference type="ARBA" id="ARBA00022989"/>
    </source>
</evidence>
<comment type="subcellular location">
    <subcellularLocation>
        <location evidence="1">Cell membrane</location>
        <topology evidence="1">Multi-pass membrane protein</topology>
    </subcellularLocation>
</comment>
<evidence type="ECO:0000256" key="8">
    <source>
        <dbReference type="ARBA" id="ARBA00022982"/>
    </source>
</evidence>
<evidence type="ECO:0000256" key="7">
    <source>
        <dbReference type="ARBA" id="ARBA00022723"/>
    </source>
</evidence>
<keyword evidence="11 16" id="KW-0408">Iron</keyword>
<organism evidence="19 20">
    <name type="scientific">Thiomonas bhubaneswarensis</name>
    <dbReference type="NCBI Taxonomy" id="339866"/>
    <lineage>
        <taxon>Bacteria</taxon>
        <taxon>Pseudomonadati</taxon>
        <taxon>Pseudomonadota</taxon>
        <taxon>Betaproteobacteria</taxon>
        <taxon>Burkholderiales</taxon>
        <taxon>Thiomonas</taxon>
    </lineage>
</organism>
<dbReference type="GO" id="GO:0005886">
    <property type="term" value="C:plasma membrane"/>
    <property type="evidence" value="ECO:0007669"/>
    <property type="project" value="UniProtKB-SubCell"/>
</dbReference>
<keyword evidence="4" id="KW-1003">Cell membrane</keyword>
<evidence type="ECO:0000256" key="15">
    <source>
        <dbReference type="ARBA" id="ARBA00063882"/>
    </source>
</evidence>
<accession>A0A0K6I8J1</accession>
<keyword evidence="7" id="KW-0479">Metal-binding</keyword>
<evidence type="ECO:0000313" key="20">
    <source>
        <dbReference type="Proteomes" id="UP000183649"/>
    </source>
</evidence>
<feature type="transmembrane region" description="Helical" evidence="17">
    <location>
        <begin position="130"/>
        <end position="148"/>
    </location>
</feature>
<evidence type="ECO:0000256" key="13">
    <source>
        <dbReference type="ARBA" id="ARBA00023136"/>
    </source>
</evidence>
<dbReference type="Gene3D" id="1.20.950.20">
    <property type="entry name" value="Transmembrane di-heme cytochromes, Chain C"/>
    <property type="match status" value="1"/>
</dbReference>
<dbReference type="OrthoDB" id="9788113at2"/>
<dbReference type="EMBL" id="CYHF01000009">
    <property type="protein sequence ID" value="CUA99421.1"/>
    <property type="molecule type" value="Genomic_DNA"/>
</dbReference>
<dbReference type="GO" id="GO:0019645">
    <property type="term" value="P:anaerobic electron transport chain"/>
    <property type="evidence" value="ECO:0007669"/>
    <property type="project" value="UniProtKB-ARBA"/>
</dbReference>
<evidence type="ECO:0000256" key="6">
    <source>
        <dbReference type="ARBA" id="ARBA00022692"/>
    </source>
</evidence>
<feature type="binding site" description="axial binding residue" evidence="16">
    <location>
        <position position="188"/>
    </location>
    <ligand>
        <name>heme b</name>
        <dbReference type="ChEBI" id="CHEBI:60344"/>
        <label>1</label>
    </ligand>
    <ligandPart>
        <name>Fe</name>
        <dbReference type="ChEBI" id="CHEBI:18248"/>
    </ligandPart>
</feature>
<evidence type="ECO:0000256" key="3">
    <source>
        <dbReference type="ARBA" id="ARBA00022448"/>
    </source>
</evidence>
<dbReference type="InterPro" id="IPR003816">
    <property type="entry name" value="Nitrate_red_gam"/>
</dbReference>
<dbReference type="InterPro" id="IPR023234">
    <property type="entry name" value="NarG-like_domain"/>
</dbReference>
<feature type="transmembrane region" description="Helical" evidence="17">
    <location>
        <begin position="6"/>
        <end position="25"/>
    </location>
</feature>
<feature type="binding site" description="axial binding residue" evidence="16">
    <location>
        <position position="65"/>
    </location>
    <ligand>
        <name>heme b</name>
        <dbReference type="ChEBI" id="CHEBI:60344"/>
        <label>1</label>
    </ligand>
    <ligandPart>
        <name>Fe</name>
        <dbReference type="ChEBI" id="CHEBI:18248"/>
    </ligandPart>
</feature>
<dbReference type="Pfam" id="PF02665">
    <property type="entry name" value="Nitrate_red_gam"/>
    <property type="match status" value="1"/>
</dbReference>
<comment type="subunit">
    <text evidence="15">Dimer of heterotrimers each composed of an alpha, a beta and a gamma chain. Alpha and beta are catalytic chains; gamma chains are involved in binding the enzyme complex to the cytoplasmic membrane.</text>
</comment>
<dbReference type="PANTHER" id="PTHR30598">
    <property type="entry name" value="NITRATE REDUCTASE PRIVATE CHAPERONE, REDOX ENZYME MATURATION PROTEIN REMP FAMILY"/>
    <property type="match status" value="1"/>
</dbReference>
<dbReference type="GO" id="GO:0009325">
    <property type="term" value="C:nitrate reductase complex"/>
    <property type="evidence" value="ECO:0007669"/>
    <property type="project" value="InterPro"/>
</dbReference>
<evidence type="ECO:0000259" key="18">
    <source>
        <dbReference type="Pfam" id="PF02665"/>
    </source>
</evidence>
<sequence length="228" mass="26027">MNWNDFFFGVYPYIAGTIFLGVSLVRFDRDQYLWRSESSQMLRTGTLRWGSNLFHIGIIGLFFGHLFGLLTPLAFFEALGLEPHDKQIIAMVTGGALGVLIFIGLVLLIWRRLSDPRIAANTKPMDWVTLLWILATLLLGLSTIFVSAQHTDGAEMLELMDWAKHIVTFQGIQAAGYIQNASWLFKVHIFFGLTLFLIFPFTRLVHIWSGFASVGYLLRPWQLVRSKR</sequence>
<dbReference type="GO" id="GO:0046872">
    <property type="term" value="F:metal ion binding"/>
    <property type="evidence" value="ECO:0007669"/>
    <property type="project" value="UniProtKB-KW"/>
</dbReference>
<dbReference type="STRING" id="339866.GCA_001418255_02512"/>
<dbReference type="NCBIfam" id="TIGR00351">
    <property type="entry name" value="narI"/>
    <property type="match status" value="1"/>
</dbReference>